<sequence>MQCQRELLIVLLLKHLIKCIIQDDFDGRVMLAHMLSKEGRRRIIEVLVSERGGSNAAEALGISRAALSKFLNGKTHPSDALIEKAIEIASIEEKEKIVTIVAEDFLAFARDFFSLLEDLEEAKNPELLQEVLHELEKAGEELKSILEKA</sequence>
<dbReference type="PROSITE" id="PS50943">
    <property type="entry name" value="HTH_CROC1"/>
    <property type="match status" value="1"/>
</dbReference>
<dbReference type="InterPro" id="IPR001387">
    <property type="entry name" value="Cro/C1-type_HTH"/>
</dbReference>
<dbReference type="Pfam" id="PF01381">
    <property type="entry name" value="HTH_3"/>
    <property type="match status" value="1"/>
</dbReference>
<dbReference type="EMBL" id="DTLS01000061">
    <property type="protein sequence ID" value="HGZ60018.1"/>
    <property type="molecule type" value="Genomic_DNA"/>
</dbReference>
<gene>
    <name evidence="2" type="ORF">ENW83_02270</name>
</gene>
<accession>A0A7J3SLG1</accession>
<proteinExistence type="predicted"/>
<evidence type="ECO:0000259" key="1">
    <source>
        <dbReference type="PROSITE" id="PS50943"/>
    </source>
</evidence>
<dbReference type="CDD" id="cd00093">
    <property type="entry name" value="HTH_XRE"/>
    <property type="match status" value="1"/>
</dbReference>
<name>A0A7J3SLG1_9CREN</name>
<feature type="domain" description="HTH cro/C1-type" evidence="1">
    <location>
        <begin position="57"/>
        <end position="84"/>
    </location>
</feature>
<dbReference type="AlphaFoldDB" id="A0A7J3SLG1"/>
<organism evidence="2">
    <name type="scientific">Fervidicoccus fontis</name>
    <dbReference type="NCBI Taxonomy" id="683846"/>
    <lineage>
        <taxon>Archaea</taxon>
        <taxon>Thermoproteota</taxon>
        <taxon>Thermoprotei</taxon>
        <taxon>Fervidicoccales</taxon>
        <taxon>Fervidicoccaceae</taxon>
        <taxon>Fervidicoccus</taxon>
    </lineage>
</organism>
<reference evidence="2" key="1">
    <citation type="journal article" date="2020" name="mSystems">
        <title>Genome- and Community-Level Interaction Insights into Carbon Utilization and Element Cycling Functions of Hydrothermarchaeota in Hydrothermal Sediment.</title>
        <authorList>
            <person name="Zhou Z."/>
            <person name="Liu Y."/>
            <person name="Xu W."/>
            <person name="Pan J."/>
            <person name="Luo Z.H."/>
            <person name="Li M."/>
        </authorList>
    </citation>
    <scope>NUCLEOTIDE SEQUENCE [LARGE SCALE GENOMIC DNA]</scope>
    <source>
        <strain evidence="2">SpSt-885</strain>
    </source>
</reference>
<protein>
    <submittedName>
        <fullName evidence="2">Helix-turn-helix domain-containing protein</fullName>
    </submittedName>
</protein>
<comment type="caution">
    <text evidence="2">The sequence shown here is derived from an EMBL/GenBank/DDBJ whole genome shotgun (WGS) entry which is preliminary data.</text>
</comment>
<evidence type="ECO:0000313" key="2">
    <source>
        <dbReference type="EMBL" id="HGZ60018.1"/>
    </source>
</evidence>